<reference evidence="2" key="1">
    <citation type="journal article" date="2019" name="Int. J. Syst. Evol. Microbiol.">
        <title>The Global Catalogue of Microorganisms (GCM) 10K type strain sequencing project: providing services to taxonomists for standard genome sequencing and annotation.</title>
        <authorList>
            <consortium name="The Broad Institute Genomics Platform"/>
            <consortium name="The Broad Institute Genome Sequencing Center for Infectious Disease"/>
            <person name="Wu L."/>
            <person name="Ma J."/>
        </authorList>
    </citation>
    <scope>NUCLEOTIDE SEQUENCE [LARGE SCALE GENOMIC DNA]</scope>
    <source>
        <strain evidence="2">JCM 4087</strain>
    </source>
</reference>
<dbReference type="Pfam" id="PF15956">
    <property type="entry name" value="DUF4760"/>
    <property type="match status" value="1"/>
</dbReference>
<gene>
    <name evidence="1" type="ORF">ACFPT7_18045</name>
</gene>
<keyword evidence="2" id="KW-1185">Reference proteome</keyword>
<comment type="caution">
    <text evidence="1">The sequence shown here is derived from an EMBL/GenBank/DDBJ whole genome shotgun (WGS) entry which is preliminary data.</text>
</comment>
<accession>A0ABW1EKC8</accession>
<organism evidence="1 2">
    <name type="scientific">Acidicapsa dinghuensis</name>
    <dbReference type="NCBI Taxonomy" id="2218256"/>
    <lineage>
        <taxon>Bacteria</taxon>
        <taxon>Pseudomonadati</taxon>
        <taxon>Acidobacteriota</taxon>
        <taxon>Terriglobia</taxon>
        <taxon>Terriglobales</taxon>
        <taxon>Acidobacteriaceae</taxon>
        <taxon>Acidicapsa</taxon>
    </lineage>
</organism>
<name>A0ABW1EKC8_9BACT</name>
<dbReference type="Proteomes" id="UP001596091">
    <property type="component" value="Unassembled WGS sequence"/>
</dbReference>
<protein>
    <submittedName>
        <fullName evidence="1">Uncharacterized protein</fullName>
    </submittedName>
</protein>
<dbReference type="RefSeq" id="WP_263340594.1">
    <property type="nucleotide sequence ID" value="NZ_JAGSYH010000006.1"/>
</dbReference>
<evidence type="ECO:0000313" key="2">
    <source>
        <dbReference type="Proteomes" id="UP001596091"/>
    </source>
</evidence>
<sequence>MQSKLATAGDGELILKLYELRTEAVMREARKWVMVEFWPRTAAEFFVVQDDFGGQQNCWLRQVVSYWEMAASLVLHGSLSAELFVDCNAEPFFILAKLTPLLPEIHDKMPAYMSKMLELVEHSQAAGVKYESMMKTVEKRRPQWKVK</sequence>
<evidence type="ECO:0000313" key="1">
    <source>
        <dbReference type="EMBL" id="MFC5864212.1"/>
    </source>
</evidence>
<dbReference type="InterPro" id="IPR031876">
    <property type="entry name" value="DUF4760"/>
</dbReference>
<proteinExistence type="predicted"/>
<dbReference type="EMBL" id="JBHSPH010000008">
    <property type="protein sequence ID" value="MFC5864212.1"/>
    <property type="molecule type" value="Genomic_DNA"/>
</dbReference>